<dbReference type="PIRSF" id="PIRSF006483">
    <property type="entry name" value="Membrane_protein_YitT"/>
    <property type="match status" value="1"/>
</dbReference>
<feature type="transmembrane region" description="Helical" evidence="6">
    <location>
        <begin position="38"/>
        <end position="54"/>
    </location>
</feature>
<name>A0A096B1T3_9BACT</name>
<dbReference type="Proteomes" id="UP000029614">
    <property type="component" value="Unassembled WGS sequence"/>
</dbReference>
<gene>
    <name evidence="8" type="ORF">HMPREF9302_01870</name>
</gene>
<keyword evidence="4 6" id="KW-1133">Transmembrane helix</keyword>
<dbReference type="InterPro" id="IPR003740">
    <property type="entry name" value="YitT"/>
</dbReference>
<proteinExistence type="predicted"/>
<feature type="transmembrane region" description="Helical" evidence="6">
    <location>
        <begin position="12"/>
        <end position="31"/>
    </location>
</feature>
<dbReference type="GO" id="GO:0005886">
    <property type="term" value="C:plasma membrane"/>
    <property type="evidence" value="ECO:0007669"/>
    <property type="project" value="UniProtKB-SubCell"/>
</dbReference>
<reference evidence="8 9" key="1">
    <citation type="submission" date="2014-07" db="EMBL/GenBank/DDBJ databases">
        <authorList>
            <person name="McCorrison J."/>
            <person name="Sanka R."/>
            <person name="Torralba M."/>
            <person name="Gillis M."/>
            <person name="Haft D.H."/>
            <person name="Methe B."/>
            <person name="Sutton G."/>
            <person name="Nelson K.E."/>
        </authorList>
    </citation>
    <scope>NUCLEOTIDE SEQUENCE [LARGE SCALE GENOMIC DNA]</scope>
    <source>
        <strain evidence="8 9">DNF00058</strain>
    </source>
</reference>
<dbReference type="InterPro" id="IPR051461">
    <property type="entry name" value="UPF0750_membrane"/>
</dbReference>
<protein>
    <submittedName>
        <fullName evidence="8">Membrane protein</fullName>
    </submittedName>
</protein>
<feature type="transmembrane region" description="Helical" evidence="6">
    <location>
        <begin position="155"/>
        <end position="175"/>
    </location>
</feature>
<feature type="transmembrane region" description="Helical" evidence="6">
    <location>
        <begin position="113"/>
        <end position="134"/>
    </location>
</feature>
<feature type="transmembrane region" description="Helical" evidence="6">
    <location>
        <begin position="60"/>
        <end position="79"/>
    </location>
</feature>
<feature type="transmembrane region" description="Helical" evidence="6">
    <location>
        <begin position="86"/>
        <end position="107"/>
    </location>
</feature>
<evidence type="ECO:0000313" key="9">
    <source>
        <dbReference type="Proteomes" id="UP000029614"/>
    </source>
</evidence>
<feature type="domain" description="DUF2179" evidence="7">
    <location>
        <begin position="228"/>
        <end position="282"/>
    </location>
</feature>
<feature type="transmembrane region" description="Helical" evidence="6">
    <location>
        <begin position="181"/>
        <end position="199"/>
    </location>
</feature>
<dbReference type="Pfam" id="PF02588">
    <property type="entry name" value="YitT_membrane"/>
    <property type="match status" value="1"/>
</dbReference>
<comment type="subcellular location">
    <subcellularLocation>
        <location evidence="1">Cell membrane</location>
        <topology evidence="1">Multi-pass membrane protein</topology>
    </subcellularLocation>
</comment>
<keyword evidence="9" id="KW-1185">Reference proteome</keyword>
<evidence type="ECO:0000256" key="3">
    <source>
        <dbReference type="ARBA" id="ARBA00022692"/>
    </source>
</evidence>
<dbReference type="Pfam" id="PF10035">
    <property type="entry name" value="DUF2179"/>
    <property type="match status" value="1"/>
</dbReference>
<dbReference type="PANTHER" id="PTHR33545">
    <property type="entry name" value="UPF0750 MEMBRANE PROTEIN YITT-RELATED"/>
    <property type="match status" value="1"/>
</dbReference>
<keyword evidence="3 6" id="KW-0812">Transmembrane</keyword>
<dbReference type="PANTHER" id="PTHR33545:SF5">
    <property type="entry name" value="UPF0750 MEMBRANE PROTEIN YITT"/>
    <property type="match status" value="1"/>
</dbReference>
<evidence type="ECO:0000256" key="1">
    <source>
        <dbReference type="ARBA" id="ARBA00004651"/>
    </source>
</evidence>
<sequence>MANKKTGIIRDLSDYVIIALSMCIGSFGWCAFLLPHKIPIGGIAGISAIVFWGFDIPVQYIYFSLNACLLLAALYVLGWQFSVRTIYAVVVFTIMTSFFQSVLAHANLFLDEPFLACVIGGVFLGFGTGVALLYNASSGGSDVVAAMVRKFHDISLGRVILGCDLLIITCSYLILHNWEHVIYGYIVLFVMSFTVDYVINGRRGSVQFFIVSSHWQEIGKAIGQRVVRGCTVIEARGFYTRDKVGMLFVVASRSQARSVYRVIDEIDDKAFVSQAAVNAVYGMGFERMKTKKHKKQHEPSGIEIIKDID</sequence>
<dbReference type="InterPro" id="IPR019264">
    <property type="entry name" value="DUF2179"/>
</dbReference>
<organism evidence="8 9">
    <name type="scientific">Prevotella amnii DNF00058</name>
    <dbReference type="NCBI Taxonomy" id="1401066"/>
    <lineage>
        <taxon>Bacteria</taxon>
        <taxon>Pseudomonadati</taxon>
        <taxon>Bacteroidota</taxon>
        <taxon>Bacteroidia</taxon>
        <taxon>Bacteroidales</taxon>
        <taxon>Prevotellaceae</taxon>
        <taxon>Prevotella</taxon>
    </lineage>
</organism>
<comment type="caution">
    <text evidence="8">The sequence shown here is derived from an EMBL/GenBank/DDBJ whole genome shotgun (WGS) entry which is preliminary data.</text>
</comment>
<dbReference type="Gene3D" id="3.30.70.120">
    <property type="match status" value="1"/>
</dbReference>
<dbReference type="InterPro" id="IPR015867">
    <property type="entry name" value="N-reg_PII/ATP_PRibTrfase_C"/>
</dbReference>
<dbReference type="AlphaFoldDB" id="A0A096B1T3"/>
<keyword evidence="5 6" id="KW-0472">Membrane</keyword>
<evidence type="ECO:0000256" key="4">
    <source>
        <dbReference type="ARBA" id="ARBA00022989"/>
    </source>
</evidence>
<evidence type="ECO:0000259" key="7">
    <source>
        <dbReference type="Pfam" id="PF10035"/>
    </source>
</evidence>
<evidence type="ECO:0000256" key="2">
    <source>
        <dbReference type="ARBA" id="ARBA00022475"/>
    </source>
</evidence>
<dbReference type="OrthoDB" id="1114876at2"/>
<dbReference type="RefSeq" id="WP_008446493.1">
    <property type="nucleotide sequence ID" value="NZ_JRNU01000005.1"/>
</dbReference>
<evidence type="ECO:0000313" key="8">
    <source>
        <dbReference type="EMBL" id="KGF52911.1"/>
    </source>
</evidence>
<dbReference type="CDD" id="cd16380">
    <property type="entry name" value="YitT_C"/>
    <property type="match status" value="1"/>
</dbReference>
<keyword evidence="2" id="KW-1003">Cell membrane</keyword>
<accession>A0A096B1T3</accession>
<evidence type="ECO:0000256" key="5">
    <source>
        <dbReference type="ARBA" id="ARBA00023136"/>
    </source>
</evidence>
<evidence type="ECO:0000256" key="6">
    <source>
        <dbReference type="SAM" id="Phobius"/>
    </source>
</evidence>
<dbReference type="EMBL" id="JRNU01000005">
    <property type="protein sequence ID" value="KGF52911.1"/>
    <property type="molecule type" value="Genomic_DNA"/>
</dbReference>